<evidence type="ECO:0000313" key="3">
    <source>
        <dbReference type="EMBL" id="TCW25759.1"/>
    </source>
</evidence>
<feature type="region of interest" description="Disordered" evidence="1">
    <location>
        <begin position="44"/>
        <end position="116"/>
    </location>
</feature>
<evidence type="ECO:0000256" key="1">
    <source>
        <dbReference type="SAM" id="MobiDB-lite"/>
    </source>
</evidence>
<evidence type="ECO:0000313" key="4">
    <source>
        <dbReference type="Proteomes" id="UP000295805"/>
    </source>
</evidence>
<protein>
    <submittedName>
        <fullName evidence="3">Uncharacterized protein DUF732</fullName>
    </submittedName>
</protein>
<dbReference type="GeneID" id="89531960"/>
<feature type="domain" description="DUF732" evidence="2">
    <location>
        <begin position="106"/>
        <end position="174"/>
    </location>
</feature>
<evidence type="ECO:0000259" key="2">
    <source>
        <dbReference type="Pfam" id="PF05305"/>
    </source>
</evidence>
<reference evidence="3 4" key="1">
    <citation type="submission" date="2019-03" db="EMBL/GenBank/DDBJ databases">
        <title>Root nodule microbial communities of legume samples collected from USA, Mexico and Botswana.</title>
        <authorList>
            <person name="Hirsch A."/>
        </authorList>
    </citation>
    <scope>NUCLEOTIDE SEQUENCE [LARGE SCALE GENOMIC DNA]</scope>
    <source>
        <strain evidence="3 4">55</strain>
    </source>
</reference>
<accession>A0A4R3ZXV5</accession>
<name>A0A4R3ZXV5_9ACTN</name>
<feature type="region of interest" description="Disordered" evidence="1">
    <location>
        <begin position="1"/>
        <end position="25"/>
    </location>
</feature>
<dbReference type="Pfam" id="PF05305">
    <property type="entry name" value="DUF732"/>
    <property type="match status" value="1"/>
</dbReference>
<feature type="compositionally biased region" description="Low complexity" evidence="1">
    <location>
        <begin position="44"/>
        <end position="72"/>
    </location>
</feature>
<dbReference type="Proteomes" id="UP000295805">
    <property type="component" value="Unassembled WGS sequence"/>
</dbReference>
<feature type="compositionally biased region" description="Low complexity" evidence="1">
    <location>
        <begin position="16"/>
        <end position="25"/>
    </location>
</feature>
<feature type="region of interest" description="Disordered" evidence="1">
    <location>
        <begin position="179"/>
        <end position="199"/>
    </location>
</feature>
<dbReference type="AlphaFoldDB" id="A0A4R3ZXV5"/>
<sequence length="199" mass="19524">MFTASRSARPTRSRAARSGPSRPRAVAAASGLAALALALGACGEEGSAEQAVGEATSAVGSAAAEATSAVGDATRDDGEGDPDATTGDQPQPEDSTGGEGGSGNPDEEFLRDIGRVGVDAGNKQDYLARGRDACASLDAGTGYVDVLRQYNDAHPDAPVTEAPVVVTAAVKAFCSHHLPQVGEGDGDGGGEAGEAGGGA</sequence>
<proteinExistence type="predicted"/>
<organism evidence="3 4">
    <name type="scientific">Dietzia cinnamea</name>
    <dbReference type="NCBI Taxonomy" id="321318"/>
    <lineage>
        <taxon>Bacteria</taxon>
        <taxon>Bacillati</taxon>
        <taxon>Actinomycetota</taxon>
        <taxon>Actinomycetes</taxon>
        <taxon>Mycobacteriales</taxon>
        <taxon>Dietziaceae</taxon>
        <taxon>Dietzia</taxon>
    </lineage>
</organism>
<dbReference type="RefSeq" id="WP_131885126.1">
    <property type="nucleotide sequence ID" value="NZ_CP143053.1"/>
</dbReference>
<gene>
    <name evidence="3" type="ORF">EDD19_103107</name>
</gene>
<comment type="caution">
    <text evidence="3">The sequence shown here is derived from an EMBL/GenBank/DDBJ whole genome shotgun (WGS) entry which is preliminary data.</text>
</comment>
<feature type="compositionally biased region" description="Gly residues" evidence="1">
    <location>
        <begin position="187"/>
        <end position="199"/>
    </location>
</feature>
<dbReference type="InterPro" id="IPR007969">
    <property type="entry name" value="DUF732"/>
</dbReference>
<dbReference type="EMBL" id="SMCX01000003">
    <property type="protein sequence ID" value="TCW25759.1"/>
    <property type="molecule type" value="Genomic_DNA"/>
</dbReference>